<comment type="similarity">
    <text evidence="1">Belongs to the NifU family.</text>
</comment>
<reference evidence="3" key="2">
    <citation type="submission" date="2023-07" db="EMBL/GenBank/DDBJ databases">
        <authorList>
            <person name="Aydin F."/>
            <person name="Tarhane S."/>
            <person name="Saticioglu I.B."/>
            <person name="Karakaya E."/>
            <person name="Abay S."/>
            <person name="Guran O."/>
            <person name="Bozkurt E."/>
            <person name="Uzum N."/>
            <person name="Olgun K."/>
            <person name="Jablonski D."/>
        </authorList>
    </citation>
    <scope>NUCLEOTIDE SEQUENCE</scope>
    <source>
        <strain evidence="3">Faydin-H75</strain>
    </source>
</reference>
<proteinExistence type="inferred from homology"/>
<evidence type="ECO:0000313" key="3">
    <source>
        <dbReference type="EMBL" id="MDO7253745.1"/>
    </source>
</evidence>
<dbReference type="RefSeq" id="WP_305517585.1">
    <property type="nucleotide sequence ID" value="NZ_JAUPEV010000013.1"/>
</dbReference>
<dbReference type="PANTHER" id="PTHR11178">
    <property type="entry name" value="IRON-SULFUR CLUSTER SCAFFOLD PROTEIN NFU-RELATED"/>
    <property type="match status" value="1"/>
</dbReference>
<sequence length="91" mass="10392">MFPFSDKELQKPVEKSIEKIRPLLTNDGGDISILAIKDAKVYVRLEGACKTCPSSTQTLKNGIERQLKEDIHPDIEIINIRYGEEKNYPIF</sequence>
<dbReference type="Proteomes" id="UP001240777">
    <property type="component" value="Unassembled WGS sequence"/>
</dbReference>
<evidence type="ECO:0000313" key="4">
    <source>
        <dbReference type="EMBL" id="MDP2539673.1"/>
    </source>
</evidence>
<dbReference type="Gene3D" id="3.30.300.130">
    <property type="entry name" value="Fe-S cluster assembly (FSCA)"/>
    <property type="match status" value="1"/>
</dbReference>
<feature type="domain" description="NIF system FeS cluster assembly NifU C-terminal" evidence="2">
    <location>
        <begin position="13"/>
        <end position="77"/>
    </location>
</feature>
<dbReference type="GO" id="GO:0051536">
    <property type="term" value="F:iron-sulfur cluster binding"/>
    <property type="evidence" value="ECO:0007669"/>
    <property type="project" value="InterPro"/>
</dbReference>
<dbReference type="PANTHER" id="PTHR11178:SF1">
    <property type="entry name" value="NFU1 IRON-SULFUR CLUSTER SCAFFOLD HOMOLOG, MITOCHONDRIAL"/>
    <property type="match status" value="1"/>
</dbReference>
<evidence type="ECO:0000313" key="6">
    <source>
        <dbReference type="Proteomes" id="UP001240777"/>
    </source>
</evidence>
<dbReference type="Pfam" id="PF01106">
    <property type="entry name" value="NifU"/>
    <property type="match status" value="1"/>
</dbReference>
<dbReference type="EMBL" id="JAUPEV010000013">
    <property type="protein sequence ID" value="MDO7253745.1"/>
    <property type="molecule type" value="Genomic_DNA"/>
</dbReference>
<gene>
    <name evidence="3" type="ORF">Q5I04_07460</name>
    <name evidence="4" type="ORF">Q5I06_07790</name>
</gene>
<accession>A0AA90Q030</accession>
<dbReference type="Proteomes" id="UP001177258">
    <property type="component" value="Unassembled WGS sequence"/>
</dbReference>
<dbReference type="GO" id="GO:0016226">
    <property type="term" value="P:iron-sulfur cluster assembly"/>
    <property type="evidence" value="ECO:0007669"/>
    <property type="project" value="InterPro"/>
</dbReference>
<dbReference type="AlphaFoldDB" id="A0AA90Q030"/>
<keyword evidence="6" id="KW-1185">Reference proteome</keyword>
<reference evidence="3 5" key="3">
    <citation type="journal article" date="2024" name="Syst. Appl. Microbiol.">
        <title>Helicobacter cappadocius sp. nov., from lizards: The first psychrotrophic Helicobacter species.</title>
        <authorList>
            <person name="Aydin F."/>
            <person name="Tarhane S."/>
            <person name="Karakaya E."/>
            <person name="Abay S."/>
            <person name="Kayman T."/>
            <person name="Guran O."/>
            <person name="Bozkurt E."/>
            <person name="Uzum N."/>
            <person name="Avci A."/>
            <person name="Olgun K."/>
            <person name="Jablonski D."/>
            <person name="Guran C."/>
            <person name="Burcin Saticioglu I."/>
        </authorList>
    </citation>
    <scope>NUCLEOTIDE SEQUENCE [LARGE SCALE GENOMIC DNA]</scope>
    <source>
        <strain evidence="3">Faydin-H75</strain>
        <strain evidence="5">faydin-H76</strain>
    </source>
</reference>
<dbReference type="SUPFAM" id="SSF117916">
    <property type="entry name" value="Fe-S cluster assembly (FSCA) domain-like"/>
    <property type="match status" value="1"/>
</dbReference>
<evidence type="ECO:0000259" key="2">
    <source>
        <dbReference type="Pfam" id="PF01106"/>
    </source>
</evidence>
<comment type="caution">
    <text evidence="4">The sequence shown here is derived from an EMBL/GenBank/DDBJ whole genome shotgun (WGS) entry which is preliminary data.</text>
</comment>
<protein>
    <submittedName>
        <fullName evidence="4">NifU family protein</fullName>
    </submittedName>
</protein>
<evidence type="ECO:0000313" key="5">
    <source>
        <dbReference type="Proteomes" id="UP001177258"/>
    </source>
</evidence>
<dbReference type="EMBL" id="JAUYZK010000013">
    <property type="protein sequence ID" value="MDP2539673.1"/>
    <property type="molecule type" value="Genomic_DNA"/>
</dbReference>
<name>A0AA90Q030_9HELI</name>
<dbReference type="GO" id="GO:0005506">
    <property type="term" value="F:iron ion binding"/>
    <property type="evidence" value="ECO:0007669"/>
    <property type="project" value="InterPro"/>
</dbReference>
<organism evidence="4 5">
    <name type="scientific">Helicobacter cappadocius</name>
    <dbReference type="NCBI Taxonomy" id="3063998"/>
    <lineage>
        <taxon>Bacteria</taxon>
        <taxon>Pseudomonadati</taxon>
        <taxon>Campylobacterota</taxon>
        <taxon>Epsilonproteobacteria</taxon>
        <taxon>Campylobacterales</taxon>
        <taxon>Helicobacteraceae</taxon>
        <taxon>Helicobacter</taxon>
    </lineage>
</organism>
<dbReference type="InterPro" id="IPR034904">
    <property type="entry name" value="FSCA_dom_sf"/>
</dbReference>
<reference evidence="4 6" key="1">
    <citation type="submission" date="2023-07" db="EMBL/GenBank/DDBJ databases">
        <title>Unpublished Manusciprt.</title>
        <authorList>
            <person name="Aydin F."/>
            <person name="Tarhane S."/>
            <person name="Saticioglu I.B."/>
            <person name="Karakaya E."/>
            <person name="Abay S."/>
            <person name="Guran O."/>
            <person name="Bozkurt E."/>
            <person name="Uzum N."/>
            <person name="Olgun K."/>
            <person name="Jablonski D."/>
        </authorList>
    </citation>
    <scope>NUCLEOTIDE SEQUENCE</scope>
    <source>
        <strain evidence="6">faydin-H75</strain>
        <strain evidence="4">Faydin-H76</strain>
    </source>
</reference>
<evidence type="ECO:0000256" key="1">
    <source>
        <dbReference type="ARBA" id="ARBA00006420"/>
    </source>
</evidence>
<dbReference type="InterPro" id="IPR001075">
    <property type="entry name" value="NIF_FeS_clus_asmbl_NifU_C"/>
</dbReference>